<keyword evidence="2" id="KW-1133">Transmembrane helix</keyword>
<feature type="region of interest" description="Disordered" evidence="1">
    <location>
        <begin position="52"/>
        <end position="253"/>
    </location>
</feature>
<feature type="transmembrane region" description="Helical" evidence="2">
    <location>
        <begin position="12"/>
        <end position="32"/>
    </location>
</feature>
<dbReference type="Proteomes" id="UP001431783">
    <property type="component" value="Unassembled WGS sequence"/>
</dbReference>
<protein>
    <submittedName>
        <fullName evidence="3">Uncharacterized protein</fullName>
    </submittedName>
</protein>
<keyword evidence="2" id="KW-0812">Transmembrane</keyword>
<gene>
    <name evidence="3" type="ORF">WA026_017473</name>
</gene>
<sequence length="340" mass="38672">MELVQELVQNQVVYIPVLLVIFLAVLVFVFGFQTVKEPPFIKLISEDKKQLNKKRKIKEKKPTANGNVVIGQSKQEKSPLKESKRSPQKDTETQKPKDKKVELNNKVVEKNKKNEASKVKVADDVKSKKNAKKTVLNEKPADFDEGNWETVPAKGDKKKKQESPIKKEKKIKKSDKPTELEKVEKDSVNKELQTETEKEVSVEKVIEEVKTTGEVENSEEIKKTEDPVLIIEDKKEKKKEKKQKKEKEIPKQVQSVTVPEINIVQEVIKDIGESKHAKEVKSTTKTSPVELIKEDDAALENKASHNPNKLEGGVAFDELGDVWTEAKIPKKSKKKARKDN</sequence>
<accession>A0AAW1VGZ5</accession>
<keyword evidence="4" id="KW-1185">Reference proteome</keyword>
<feature type="compositionally biased region" description="Basic and acidic residues" evidence="1">
    <location>
        <begin position="74"/>
        <end position="127"/>
    </location>
</feature>
<dbReference type="EMBL" id="JARQZJ010000131">
    <property type="protein sequence ID" value="KAK9891993.1"/>
    <property type="molecule type" value="Genomic_DNA"/>
</dbReference>
<feature type="compositionally biased region" description="Basic and acidic residues" evidence="1">
    <location>
        <begin position="174"/>
        <end position="235"/>
    </location>
</feature>
<evidence type="ECO:0000313" key="4">
    <source>
        <dbReference type="Proteomes" id="UP001431783"/>
    </source>
</evidence>
<feature type="compositionally biased region" description="Polar residues" evidence="1">
    <location>
        <begin position="64"/>
        <end position="73"/>
    </location>
</feature>
<comment type="caution">
    <text evidence="3">The sequence shown here is derived from an EMBL/GenBank/DDBJ whole genome shotgun (WGS) entry which is preliminary data.</text>
</comment>
<proteinExistence type="predicted"/>
<evidence type="ECO:0000256" key="1">
    <source>
        <dbReference type="SAM" id="MobiDB-lite"/>
    </source>
</evidence>
<name>A0AAW1VGZ5_9CUCU</name>
<reference evidence="3 4" key="1">
    <citation type="submission" date="2023-03" db="EMBL/GenBank/DDBJ databases">
        <title>Genome insight into feeding habits of ladybird beetles.</title>
        <authorList>
            <person name="Li H.-S."/>
            <person name="Huang Y.-H."/>
            <person name="Pang H."/>
        </authorList>
    </citation>
    <scope>NUCLEOTIDE SEQUENCE [LARGE SCALE GENOMIC DNA]</scope>
    <source>
        <strain evidence="3">SYSU_2023b</strain>
        <tissue evidence="3">Whole body</tissue>
    </source>
</reference>
<evidence type="ECO:0000256" key="2">
    <source>
        <dbReference type="SAM" id="Phobius"/>
    </source>
</evidence>
<evidence type="ECO:0000313" key="3">
    <source>
        <dbReference type="EMBL" id="KAK9891993.1"/>
    </source>
</evidence>
<dbReference type="AlphaFoldDB" id="A0AAW1VGZ5"/>
<keyword evidence="2" id="KW-0472">Membrane</keyword>
<organism evidence="3 4">
    <name type="scientific">Henosepilachna vigintioctopunctata</name>
    <dbReference type="NCBI Taxonomy" id="420089"/>
    <lineage>
        <taxon>Eukaryota</taxon>
        <taxon>Metazoa</taxon>
        <taxon>Ecdysozoa</taxon>
        <taxon>Arthropoda</taxon>
        <taxon>Hexapoda</taxon>
        <taxon>Insecta</taxon>
        <taxon>Pterygota</taxon>
        <taxon>Neoptera</taxon>
        <taxon>Endopterygota</taxon>
        <taxon>Coleoptera</taxon>
        <taxon>Polyphaga</taxon>
        <taxon>Cucujiformia</taxon>
        <taxon>Coccinelloidea</taxon>
        <taxon>Coccinellidae</taxon>
        <taxon>Epilachninae</taxon>
        <taxon>Epilachnini</taxon>
        <taxon>Henosepilachna</taxon>
    </lineage>
</organism>